<keyword evidence="6" id="KW-0732">Signal</keyword>
<gene>
    <name evidence="8" type="ORF">mvi_49890</name>
</gene>
<evidence type="ECO:0000256" key="5">
    <source>
        <dbReference type="SAM" id="MobiDB-lite"/>
    </source>
</evidence>
<dbReference type="NCBIfam" id="TIGR03874">
    <property type="entry name" value="4cys_cytochr"/>
    <property type="match status" value="1"/>
</dbReference>
<feature type="region of interest" description="Disordered" evidence="5">
    <location>
        <begin position="31"/>
        <end position="55"/>
    </location>
</feature>
<dbReference type="Gene3D" id="1.10.760.10">
    <property type="entry name" value="Cytochrome c-like domain"/>
    <property type="match status" value="1"/>
</dbReference>
<name>A0A8H8WXW3_9HYPH</name>
<dbReference type="PROSITE" id="PS51007">
    <property type="entry name" value="CYTC"/>
    <property type="match status" value="1"/>
</dbReference>
<keyword evidence="1 4" id="KW-0349">Heme</keyword>
<feature type="signal peptide" evidence="6">
    <location>
        <begin position="1"/>
        <end position="19"/>
    </location>
</feature>
<dbReference type="InterPro" id="IPR036909">
    <property type="entry name" value="Cyt_c-like_dom_sf"/>
</dbReference>
<dbReference type="InterPro" id="IPR022411">
    <property type="entry name" value="C-typ_cyt_methanol_metab-rel"/>
</dbReference>
<dbReference type="Pfam" id="PF13442">
    <property type="entry name" value="Cytochrome_CBB3"/>
    <property type="match status" value="1"/>
</dbReference>
<feature type="region of interest" description="Disordered" evidence="5">
    <location>
        <begin position="184"/>
        <end position="207"/>
    </location>
</feature>
<dbReference type="GO" id="GO:0020037">
    <property type="term" value="F:heme binding"/>
    <property type="evidence" value="ECO:0007669"/>
    <property type="project" value="InterPro"/>
</dbReference>
<accession>A0A8H8WXW3</accession>
<feature type="domain" description="Cytochrome c" evidence="7">
    <location>
        <begin position="73"/>
        <end position="178"/>
    </location>
</feature>
<dbReference type="InterPro" id="IPR009056">
    <property type="entry name" value="Cyt_c-like_dom"/>
</dbReference>
<dbReference type="EMBL" id="AP024145">
    <property type="protein sequence ID" value="BCM86528.1"/>
    <property type="molecule type" value="Genomic_DNA"/>
</dbReference>
<evidence type="ECO:0000256" key="4">
    <source>
        <dbReference type="PROSITE-ProRule" id="PRU00433"/>
    </source>
</evidence>
<keyword evidence="3 4" id="KW-0408">Iron</keyword>
<evidence type="ECO:0000259" key="7">
    <source>
        <dbReference type="PROSITE" id="PS51007"/>
    </source>
</evidence>
<feature type="compositionally biased region" description="Basic and acidic residues" evidence="5">
    <location>
        <begin position="186"/>
        <end position="207"/>
    </location>
</feature>
<reference evidence="8" key="1">
    <citation type="submission" date="2020-11" db="EMBL/GenBank/DDBJ databases">
        <title>Complete genome sequence of a novel pathogenic Methylobacterium strain isolated from rice in Vietnam.</title>
        <authorList>
            <person name="Lai K."/>
            <person name="Okazaki S."/>
            <person name="Higashi K."/>
            <person name="Mori H."/>
            <person name="Toyoda A."/>
            <person name="Kurokawa K."/>
        </authorList>
    </citation>
    <scope>NUCLEOTIDE SEQUENCE</scope>
    <source>
        <strain evidence="8">VL1</strain>
    </source>
</reference>
<sequence length="207" mass="22479">MRHLSRVVLRPLAAGLALAAVSTAAVHAEDAKKADAKPDPALTNQLNPNDKTAEPDEKLLAKDAAVKVEDGKYTDAAGSPTFHITDNGKKVDWYTYSGYRRYHAECHVCHGPDGMGSTYAPALKDSLKYLSYEEFVGIVVGGKQDVNSSTQKVMPAFGDNKNVTCYMDDLYVYLKARAAGAMGRVRPGEKEDKPEVARKQEKECLGG</sequence>
<dbReference type="GO" id="GO:0009055">
    <property type="term" value="F:electron transfer activity"/>
    <property type="evidence" value="ECO:0007669"/>
    <property type="project" value="InterPro"/>
</dbReference>
<dbReference type="GO" id="GO:0046872">
    <property type="term" value="F:metal ion binding"/>
    <property type="evidence" value="ECO:0007669"/>
    <property type="project" value="UniProtKB-KW"/>
</dbReference>
<evidence type="ECO:0000313" key="9">
    <source>
        <dbReference type="Proteomes" id="UP000663508"/>
    </source>
</evidence>
<evidence type="ECO:0000256" key="6">
    <source>
        <dbReference type="SAM" id="SignalP"/>
    </source>
</evidence>
<dbReference type="AlphaFoldDB" id="A0A8H8WXW3"/>
<dbReference type="RefSeq" id="WP_207179535.1">
    <property type="nucleotide sequence ID" value="NZ_AP024145.1"/>
</dbReference>
<dbReference type="Proteomes" id="UP000663508">
    <property type="component" value="Chromosome"/>
</dbReference>
<keyword evidence="2 4" id="KW-0479">Metal-binding</keyword>
<evidence type="ECO:0000256" key="1">
    <source>
        <dbReference type="ARBA" id="ARBA00022617"/>
    </source>
</evidence>
<evidence type="ECO:0000256" key="2">
    <source>
        <dbReference type="ARBA" id="ARBA00022723"/>
    </source>
</evidence>
<feature type="chain" id="PRO_5034047917" description="Cytochrome c domain-containing protein" evidence="6">
    <location>
        <begin position="20"/>
        <end position="207"/>
    </location>
</feature>
<dbReference type="SUPFAM" id="SSF46626">
    <property type="entry name" value="Cytochrome c"/>
    <property type="match status" value="1"/>
</dbReference>
<evidence type="ECO:0000256" key="3">
    <source>
        <dbReference type="ARBA" id="ARBA00023004"/>
    </source>
</evidence>
<protein>
    <recommendedName>
        <fullName evidence="7">Cytochrome c domain-containing protein</fullName>
    </recommendedName>
</protein>
<proteinExistence type="predicted"/>
<organism evidence="8 9">
    <name type="scientific">Methylobacterium indicum</name>
    <dbReference type="NCBI Taxonomy" id="1775910"/>
    <lineage>
        <taxon>Bacteria</taxon>
        <taxon>Pseudomonadati</taxon>
        <taxon>Pseudomonadota</taxon>
        <taxon>Alphaproteobacteria</taxon>
        <taxon>Hyphomicrobiales</taxon>
        <taxon>Methylobacteriaceae</taxon>
        <taxon>Methylobacterium</taxon>
    </lineage>
</organism>
<evidence type="ECO:0000313" key="8">
    <source>
        <dbReference type="EMBL" id="BCM86528.1"/>
    </source>
</evidence>
<dbReference type="KEGG" id="mind:mvi_49890"/>